<dbReference type="Gene3D" id="2.170.130.10">
    <property type="entry name" value="TonB-dependent receptor, plug domain"/>
    <property type="match status" value="1"/>
</dbReference>
<evidence type="ECO:0000256" key="2">
    <source>
        <dbReference type="SAM" id="SignalP"/>
    </source>
</evidence>
<dbReference type="Proteomes" id="UP000618240">
    <property type="component" value="Unassembled WGS sequence"/>
</dbReference>
<dbReference type="EMBL" id="JAERSE020000005">
    <property type="protein sequence ID" value="MCA6068946.1"/>
    <property type="molecule type" value="Genomic_DNA"/>
</dbReference>
<dbReference type="InterPro" id="IPR008969">
    <property type="entry name" value="CarboxyPept-like_regulatory"/>
</dbReference>
<protein>
    <submittedName>
        <fullName evidence="4">TonB-dependent receptor plug domain-containing protein</fullName>
    </submittedName>
</protein>
<proteinExistence type="predicted"/>
<evidence type="ECO:0000256" key="1">
    <source>
        <dbReference type="ARBA" id="ARBA00022729"/>
    </source>
</evidence>
<sequence length="917" mass="104610">MIRFLSFVFFFIFTTQLINAQEGKSQLNITVYNSDQKELSGVSITTGNNSITTDNNGNANILLLNGKHHLKITHPNYQEKELNITLDSQQNITIQLQPLSKLEEVIVFSKESKGLTTKSIINRQAMQHLQPSSFTDLMELLPGGLAKAPNLNSANRAFLRENPGSLTSDDYKTSSLGVQFMIDDNIINSNADMQISVDKNQFSSAPQSRETAYSGVDMRTISTNDIEKVEVIRGIPSAAYGDLTSGLIKIERKIGQSPLQARFKADGYSKQYYVGKGFKINDKWQLSASADFLDSKSDPTDSFENYQRITASLRSKKISTLWSKPLEWRSNLDFSTNIDNKKYDPDNGYPSTDKYESNNKKISIANNFTYQLDQSSFFNKVTLNTSIRAGFEKIEQTKLVQLSGPRSFSLAYDQGENIGFFPDLRYVTDFSTEGKPLDITALFQLNGTKKTGGITHTYETGLDWRFSKNNGDGLVYDMKTPPSASSGIARPRSFSDIPASSLLAAFVGDQMSYAINQHKFTLYAGLRFSKNMGMDESYAISKKVFTEPRLNFQYSLPHLMINNYPLKTDVTLGYGLFYKQPTLLMLYPNKEYWDYTQLNYYHNDAQYRYVNFMTYVQSRENKDLEAAKSIKKEIRLDLSYRNHDFFLTYFKEDMTNGFRSMGHSTVHTYKQYDATQVDLTQWTANGPDLSNVPYQIKNIFANYEITENGSATLKQGIEFGYSSPRIKAINTRFTFTGAYFKTQYRNTVPIIYKPTVSIGTEPFPYYGIYQNDYGYVNSNMNYNLLIDTYLPSLDLIISASLQGSLFDHRKNDQRIAEPISYYGMDGVIHPFTEADKTDTYKQWLVRNVSVSDNLPTLYTFTLNGNIKVTKNIYKALRTSLFVNRLFNYSAPYTFNNVTVYRRGTNTPYFGMELNYNF</sequence>
<accession>A0ABS8A4P6</accession>
<dbReference type="InterPro" id="IPR039426">
    <property type="entry name" value="TonB-dep_rcpt-like"/>
</dbReference>
<dbReference type="SUPFAM" id="SSF56935">
    <property type="entry name" value="Porins"/>
    <property type="match status" value="1"/>
</dbReference>
<dbReference type="InterPro" id="IPR012910">
    <property type="entry name" value="Plug_dom"/>
</dbReference>
<comment type="caution">
    <text evidence="4">The sequence shown here is derived from an EMBL/GenBank/DDBJ whole genome shotgun (WGS) entry which is preliminary data.</text>
</comment>
<evidence type="ECO:0000313" key="4">
    <source>
        <dbReference type="EMBL" id="MCA6068946.1"/>
    </source>
</evidence>
<dbReference type="InterPro" id="IPR037066">
    <property type="entry name" value="Plug_dom_sf"/>
</dbReference>
<dbReference type="PANTHER" id="PTHR30069:SF29">
    <property type="entry name" value="HEMOGLOBIN AND HEMOGLOBIN-HAPTOGLOBIN-BINDING PROTEIN 1-RELATED"/>
    <property type="match status" value="1"/>
</dbReference>
<dbReference type="Gene3D" id="2.60.40.1120">
    <property type="entry name" value="Carboxypeptidase-like, regulatory domain"/>
    <property type="match status" value="1"/>
</dbReference>
<dbReference type="PANTHER" id="PTHR30069">
    <property type="entry name" value="TONB-DEPENDENT OUTER MEMBRANE RECEPTOR"/>
    <property type="match status" value="1"/>
</dbReference>
<dbReference type="RefSeq" id="WP_225690145.1">
    <property type="nucleotide sequence ID" value="NZ_JAERSE020000005.1"/>
</dbReference>
<organism evidence="4 5">
    <name type="scientific">Chryseobacterium tagetis</name>
    <dbReference type="NCBI Taxonomy" id="2801334"/>
    <lineage>
        <taxon>Bacteria</taxon>
        <taxon>Pseudomonadati</taxon>
        <taxon>Bacteroidota</taxon>
        <taxon>Flavobacteriia</taxon>
        <taxon>Flavobacteriales</taxon>
        <taxon>Weeksellaceae</taxon>
        <taxon>Chryseobacterium group</taxon>
        <taxon>Chryseobacterium</taxon>
    </lineage>
</organism>
<keyword evidence="5" id="KW-1185">Reference proteome</keyword>
<feature type="domain" description="TonB-dependent receptor plug" evidence="3">
    <location>
        <begin position="117"/>
        <end position="243"/>
    </location>
</feature>
<keyword evidence="1 2" id="KW-0732">Signal</keyword>
<name>A0ABS8A4P6_9FLAO</name>
<evidence type="ECO:0000313" key="5">
    <source>
        <dbReference type="Proteomes" id="UP000618240"/>
    </source>
</evidence>
<reference evidence="4 5" key="1">
    <citation type="submission" date="2021-09" db="EMBL/GenBank/DDBJ databases">
        <title>Genome sequencing and assembly of Chryseobacterium sp. RG1.</title>
        <authorList>
            <person name="Chhetri G."/>
        </authorList>
    </citation>
    <scope>NUCLEOTIDE SEQUENCE [LARGE SCALE GENOMIC DNA]</scope>
    <source>
        <strain evidence="4 5">RG1</strain>
    </source>
</reference>
<feature type="chain" id="PRO_5047331230" evidence="2">
    <location>
        <begin position="21"/>
        <end position="917"/>
    </location>
</feature>
<gene>
    <name evidence="4" type="ORF">JI747_017405</name>
</gene>
<keyword evidence="4" id="KW-0675">Receptor</keyword>
<feature type="signal peptide" evidence="2">
    <location>
        <begin position="1"/>
        <end position="20"/>
    </location>
</feature>
<evidence type="ECO:0000259" key="3">
    <source>
        <dbReference type="Pfam" id="PF07715"/>
    </source>
</evidence>
<dbReference type="SUPFAM" id="SSF49464">
    <property type="entry name" value="Carboxypeptidase regulatory domain-like"/>
    <property type="match status" value="1"/>
</dbReference>
<dbReference type="Pfam" id="PF07715">
    <property type="entry name" value="Plug"/>
    <property type="match status" value="1"/>
</dbReference>